<keyword evidence="3" id="KW-1185">Reference proteome</keyword>
<evidence type="ECO:0000313" key="2">
    <source>
        <dbReference type="EMBL" id="CCQ44415.1"/>
    </source>
</evidence>
<evidence type="ECO:0000313" key="3">
    <source>
        <dbReference type="Proteomes" id="UP000035722"/>
    </source>
</evidence>
<dbReference type="Gene3D" id="3.20.20.100">
    <property type="entry name" value="NADP-dependent oxidoreductase domain"/>
    <property type="match status" value="1"/>
</dbReference>
<dbReference type="InterPro" id="IPR020471">
    <property type="entry name" value="AKR"/>
</dbReference>
<dbReference type="EMBL" id="CAQI01000027">
    <property type="protein sequence ID" value="CCQ44415.1"/>
    <property type="molecule type" value="Genomic_DNA"/>
</dbReference>
<comment type="caution">
    <text evidence="2">The sequence shown here is derived from an EMBL/GenBank/DDBJ whole genome shotgun (WGS) entry which is preliminary data.</text>
</comment>
<name>A0A024GWT8_9MICC</name>
<dbReference type="Pfam" id="PF00248">
    <property type="entry name" value="Aldo_ket_red"/>
    <property type="match status" value="1"/>
</dbReference>
<dbReference type="OrthoDB" id="9768851at2"/>
<dbReference type="RefSeq" id="WP_050053494.1">
    <property type="nucleotide sequence ID" value="NZ_CAQI01000027.1"/>
</dbReference>
<dbReference type="InterPro" id="IPR044477">
    <property type="entry name" value="FDH-like"/>
</dbReference>
<protein>
    <submittedName>
        <fullName evidence="2">Aldo/keto reductase family protein</fullName>
    </submittedName>
</protein>
<reference evidence="3" key="1">
    <citation type="journal article" date="2014" name="Genome Announc.">
        <title>Genome Sequence of Arthrobacter siccitolerans 4J27, a Xeroprotectant-Producing Desiccation-Tolerant Microorganism.</title>
        <authorList>
            <person name="Manzanera M."/>
            <person name="Santa-Cruz-Calvo L."/>
            <person name="Vilchez J.I."/>
            <person name="Garcia-Fontana C."/>
            <person name="Silva-Castro G.A."/>
            <person name="Calvo C."/>
            <person name="Gonzalez-Lopez J."/>
        </authorList>
    </citation>
    <scope>NUCLEOTIDE SEQUENCE [LARGE SCALE GENOMIC DNA]</scope>
    <source>
        <strain evidence="3">4J27</strain>
    </source>
</reference>
<organism evidence="2 3">
    <name type="scientific">Pseudarthrobacter siccitolerans</name>
    <dbReference type="NCBI Taxonomy" id="861266"/>
    <lineage>
        <taxon>Bacteria</taxon>
        <taxon>Bacillati</taxon>
        <taxon>Actinomycetota</taxon>
        <taxon>Actinomycetes</taxon>
        <taxon>Micrococcales</taxon>
        <taxon>Micrococcaceae</taxon>
        <taxon>Pseudarthrobacter</taxon>
    </lineage>
</organism>
<dbReference type="STRING" id="861266.ARTSIC4J27_341"/>
<proteinExistence type="predicted"/>
<dbReference type="PANTHER" id="PTHR42686">
    <property type="entry name" value="GH17980P-RELATED"/>
    <property type="match status" value="1"/>
</dbReference>
<sequence>MNQDNGQLPDRLGRLGFGGTGVGNLYRAISDEQASATLAAAWDAGIRYFDTAPHYGLGLSERRIGEALAKKPRDELVLSTKVGRVLVPSPATEDAKDPEGFDVPAVLRREWDPSEAGVRRSIEDSLERLGLDYIDIAYLHDPDVYSMEDAVKSALPALEKVRAEGLVRAIGVGTNTAGAALQCVEAADLDFLMLAGRFTMLEQPGSDGRPGAGLLDRCLELGTGVVSVGVYNSGILAKPELPSDAHYNYSQASDEILERARQLAGICNKHGVELPTAAIQFPFRHPAVVNVTVGASKPEQISQSAERMAAKVPEDLWQYLQEHGLIPA</sequence>
<gene>
    <name evidence="2" type="primary">pld1</name>
    <name evidence="2" type="ORF">ARTSIC4J27_341</name>
</gene>
<dbReference type="SUPFAM" id="SSF51430">
    <property type="entry name" value="NAD(P)-linked oxidoreductase"/>
    <property type="match status" value="1"/>
</dbReference>
<dbReference type="GO" id="GO:0005829">
    <property type="term" value="C:cytosol"/>
    <property type="evidence" value="ECO:0007669"/>
    <property type="project" value="TreeGrafter"/>
</dbReference>
<dbReference type="AlphaFoldDB" id="A0A024GWT8"/>
<accession>A0A024GWT8</accession>
<feature type="domain" description="NADP-dependent oxidoreductase" evidence="1">
    <location>
        <begin position="14"/>
        <end position="323"/>
    </location>
</feature>
<dbReference type="InterPro" id="IPR036812">
    <property type="entry name" value="NAD(P)_OxRdtase_dom_sf"/>
</dbReference>
<dbReference type="CDD" id="cd19162">
    <property type="entry name" value="AKR_FDH"/>
    <property type="match status" value="1"/>
</dbReference>
<dbReference type="GO" id="GO:0016491">
    <property type="term" value="F:oxidoreductase activity"/>
    <property type="evidence" value="ECO:0007669"/>
    <property type="project" value="InterPro"/>
</dbReference>
<dbReference type="InterPro" id="IPR023210">
    <property type="entry name" value="NADP_OxRdtase_dom"/>
</dbReference>
<evidence type="ECO:0000259" key="1">
    <source>
        <dbReference type="Pfam" id="PF00248"/>
    </source>
</evidence>
<dbReference type="Proteomes" id="UP000035722">
    <property type="component" value="Unassembled WGS sequence"/>
</dbReference>
<dbReference type="PANTHER" id="PTHR42686:SF1">
    <property type="entry name" value="GH17980P-RELATED"/>
    <property type="match status" value="1"/>
</dbReference>